<sequence length="187" mass="21293">MWDTVRESGEGHLGRESYLQIALRLSFFPVFFGFGKGKNTMGFVSGGVVVRGRNRNRCDDSICRHRSTRSVARLGFGDAELAKLDEIVERKDEVYEGPPPGMMKIEGKELADQKQALNALSEQWKKERLRKEFEQSKLFGWTDRAEDLNCRVAMFGLFTGYTTELITGQTIPQQVETLLRILGVLRQ</sequence>
<protein>
    <submittedName>
        <fullName evidence="1">Uncharacterized protein</fullName>
    </submittedName>
</protein>
<accession>A0A7S3EMG7</accession>
<dbReference type="EMBL" id="HBHW01041870">
    <property type="protein sequence ID" value="CAE0064196.1"/>
    <property type="molecule type" value="Transcribed_RNA"/>
</dbReference>
<name>A0A7S3EMG7_9RHOD</name>
<organism evidence="1">
    <name type="scientific">Rhodosorus marinus</name>
    <dbReference type="NCBI Taxonomy" id="101924"/>
    <lineage>
        <taxon>Eukaryota</taxon>
        <taxon>Rhodophyta</taxon>
        <taxon>Stylonematophyceae</taxon>
        <taxon>Stylonematales</taxon>
        <taxon>Stylonemataceae</taxon>
        <taxon>Rhodosorus</taxon>
    </lineage>
</organism>
<proteinExistence type="predicted"/>
<dbReference type="SUPFAM" id="SSF103511">
    <property type="entry name" value="Chlorophyll a-b binding protein"/>
    <property type="match status" value="1"/>
</dbReference>
<evidence type="ECO:0000313" key="1">
    <source>
        <dbReference type="EMBL" id="CAE0064196.1"/>
    </source>
</evidence>
<gene>
    <name evidence="1" type="ORF">RMAR00112_LOCUS32268</name>
</gene>
<dbReference type="AlphaFoldDB" id="A0A7S3EMG7"/>
<reference evidence="1" key="1">
    <citation type="submission" date="2021-01" db="EMBL/GenBank/DDBJ databases">
        <authorList>
            <person name="Corre E."/>
            <person name="Pelletier E."/>
            <person name="Niang G."/>
            <person name="Scheremetjew M."/>
            <person name="Finn R."/>
            <person name="Kale V."/>
            <person name="Holt S."/>
            <person name="Cochrane G."/>
            <person name="Meng A."/>
            <person name="Brown T."/>
            <person name="Cohen L."/>
        </authorList>
    </citation>
    <scope>NUCLEOTIDE SEQUENCE</scope>
    <source>
        <strain evidence="1">CCMP 769</strain>
    </source>
</reference>